<dbReference type="SUPFAM" id="SSF50911">
    <property type="entry name" value="Mannose 6-phosphate receptor domain"/>
    <property type="match status" value="1"/>
</dbReference>
<dbReference type="InterPro" id="IPR009011">
    <property type="entry name" value="Man6P_isomerase_rcpt-bd_dom_sf"/>
</dbReference>
<dbReference type="GO" id="GO:0006491">
    <property type="term" value="P:N-glycan processing"/>
    <property type="evidence" value="ECO:0007669"/>
    <property type="project" value="TreeGrafter"/>
</dbReference>
<feature type="domain" description="Glucosidase 2 subunit beta-like" evidence="3">
    <location>
        <begin position="256"/>
        <end position="312"/>
    </location>
</feature>
<dbReference type="Proteomes" id="UP000030703">
    <property type="component" value="Unassembled WGS sequence"/>
</dbReference>
<feature type="compositionally biased region" description="Polar residues" evidence="2">
    <location>
        <begin position="211"/>
        <end position="220"/>
    </location>
</feature>
<dbReference type="HOGENOM" id="CLU_016834_2_1_1"/>
<evidence type="ECO:0000256" key="2">
    <source>
        <dbReference type="SAM" id="MobiDB-lite"/>
    </source>
</evidence>
<keyword evidence="4" id="KW-0418">Kinase</keyword>
<feature type="region of interest" description="Disordered" evidence="2">
    <location>
        <begin position="182"/>
        <end position="233"/>
    </location>
</feature>
<feature type="compositionally biased region" description="Polar residues" evidence="2">
    <location>
        <begin position="191"/>
        <end position="200"/>
    </location>
</feature>
<dbReference type="EMBL" id="JH659435">
    <property type="protein sequence ID" value="EXK24965.1"/>
    <property type="molecule type" value="Genomic_DNA"/>
</dbReference>
<evidence type="ECO:0000313" key="4">
    <source>
        <dbReference type="EMBL" id="EXK24965.1"/>
    </source>
</evidence>
<dbReference type="PANTHER" id="PTHR12630:SF1">
    <property type="entry name" value="GLUCOSIDASE 2 SUBUNIT BETA"/>
    <property type="match status" value="1"/>
</dbReference>
<sequence length="330" mass="37100">MLDGDWSKVKNRKRSTGGGKLGVLVGLAKAHVNELRDTLYKVVNQRDALKERVGELEELLTKFKADYNPNFNDEGVKAAIPSFEDYSPRQAERKDEIVNDEDILSVLKEDGENGVNRPRRRYFANSSVYNFEAYLPLPVRAFIHNSLDNLRVWAIANGILADNSTPGKESTLVRAAREAVDAAKRDLSDKNPPSTSNKPISTSTTESTPTNNAGSAAQSKSQRRGHGQSNMGNFKRIAREMADEEDRIDGKSLGRGERMLLKYEDGQQCWNGPWRRTDAWLGCAETEELWRVSESEKCVNRMEIGTPAACDFSRWDVGSQPKKPRHRDEL</sequence>
<dbReference type="PANTHER" id="PTHR12630">
    <property type="entry name" value="N-LINKED OLIGOSACCHARIDE PROCESSING"/>
    <property type="match status" value="1"/>
</dbReference>
<reference evidence="4" key="2">
    <citation type="submission" date="2012-05" db="EMBL/GenBank/DDBJ databases">
        <title>Annotation of the Genome Sequence of Fusarium oxysporum f. sp. melonis 26406.</title>
        <authorList>
            <consortium name="The Broad Institute Genomics Platform"/>
            <person name="Ma L.-J."/>
            <person name="Corby-Kistler H."/>
            <person name="Broz K."/>
            <person name="Gale L.R."/>
            <person name="Jonkers W."/>
            <person name="O'Donnell K."/>
            <person name="Ploetz R."/>
            <person name="Steinberg C."/>
            <person name="Schwartz D.C."/>
            <person name="VanEtten H."/>
            <person name="Zhou S."/>
            <person name="Young S.K."/>
            <person name="Zeng Q."/>
            <person name="Gargeya S."/>
            <person name="Fitzgerald M."/>
            <person name="Abouelleil A."/>
            <person name="Alvarado L."/>
            <person name="Chapman S.B."/>
            <person name="Gainer-Dewar J."/>
            <person name="Goldberg J."/>
            <person name="Griggs A."/>
            <person name="Gujja S."/>
            <person name="Hansen M."/>
            <person name="Howarth C."/>
            <person name="Imamovic A."/>
            <person name="Ireland A."/>
            <person name="Larimer J."/>
            <person name="McCowan C."/>
            <person name="Murphy C."/>
            <person name="Pearson M."/>
            <person name="Poon T.W."/>
            <person name="Priest M."/>
            <person name="Roberts A."/>
            <person name="Saif S."/>
            <person name="Shea T."/>
            <person name="Sykes S."/>
            <person name="Wortman J."/>
            <person name="Nusbaum C."/>
            <person name="Birren B."/>
        </authorList>
    </citation>
    <scope>NUCLEOTIDE SEQUENCE</scope>
    <source>
        <strain evidence="4">26406</strain>
    </source>
</reference>
<protein>
    <submittedName>
        <fullName evidence="4">Protein kinase C substrate 80K-H</fullName>
    </submittedName>
</protein>
<dbReference type="VEuPathDB" id="FungiDB:FOMG_18338"/>
<organism evidence="4">
    <name type="scientific">Fusarium oxysporum f. sp. melonis 26406</name>
    <dbReference type="NCBI Taxonomy" id="1089452"/>
    <lineage>
        <taxon>Eukaryota</taxon>
        <taxon>Fungi</taxon>
        <taxon>Dikarya</taxon>
        <taxon>Ascomycota</taxon>
        <taxon>Pezizomycotina</taxon>
        <taxon>Sordariomycetes</taxon>
        <taxon>Hypocreomycetidae</taxon>
        <taxon>Hypocreales</taxon>
        <taxon>Nectriaceae</taxon>
        <taxon>Fusarium</taxon>
        <taxon>Fusarium oxysporum species complex</taxon>
    </lineage>
</organism>
<dbReference type="InterPro" id="IPR039794">
    <property type="entry name" value="Gtb1-like"/>
</dbReference>
<keyword evidence="4" id="KW-0808">Transferase</keyword>
<dbReference type="InterPro" id="IPR036607">
    <property type="entry name" value="PRKCSH"/>
</dbReference>
<reference evidence="4" key="1">
    <citation type="submission" date="2012-04" db="EMBL/GenBank/DDBJ databases">
        <title>The Genome Sequence of Fusarium oxysporum melonis.</title>
        <authorList>
            <consortium name="The Broad Institute Genome Sequencing Platform"/>
            <person name="Ma L.-J."/>
            <person name="Gale L.R."/>
            <person name="Schwartz D.C."/>
            <person name="Zhou S."/>
            <person name="Corby-Kistler H."/>
            <person name="Young S.K."/>
            <person name="Zeng Q."/>
            <person name="Gargeya S."/>
            <person name="Fitzgerald M."/>
            <person name="Haas B."/>
            <person name="Abouelleil A."/>
            <person name="Alvarado L."/>
            <person name="Arachchi H.M."/>
            <person name="Berlin A."/>
            <person name="Brown A."/>
            <person name="Chapman S.B."/>
            <person name="Chen Z."/>
            <person name="Dunbar C."/>
            <person name="Freedman E."/>
            <person name="Gearin G."/>
            <person name="Goldberg J."/>
            <person name="Griggs A."/>
            <person name="Gujja S."/>
            <person name="Heiman D."/>
            <person name="Howarth C."/>
            <person name="Larson L."/>
            <person name="Lui A."/>
            <person name="MacDonald P.J.P."/>
            <person name="Montmayeur A."/>
            <person name="Murphy C."/>
            <person name="Neiman D."/>
            <person name="Pearson M."/>
            <person name="Priest M."/>
            <person name="Roberts A."/>
            <person name="Saif S."/>
            <person name="Shea T."/>
            <person name="Shenoy N."/>
            <person name="Sisk P."/>
            <person name="Stolte C."/>
            <person name="Sykes S."/>
            <person name="Wortman J."/>
            <person name="Nusbaum C."/>
            <person name="Birren B."/>
        </authorList>
    </citation>
    <scope>NUCLEOTIDE SEQUENCE</scope>
    <source>
        <strain evidence="4">26406</strain>
    </source>
</reference>
<gene>
    <name evidence="4" type="ORF">FOMG_18338</name>
</gene>
<feature type="coiled-coil region" evidence="1">
    <location>
        <begin position="32"/>
        <end position="66"/>
    </location>
</feature>
<name>W9Z0R0_FUSOX</name>
<accession>W9Z0R0</accession>
<keyword evidence="1" id="KW-0175">Coiled coil</keyword>
<proteinExistence type="predicted"/>
<dbReference type="Gene3D" id="2.70.130.10">
    <property type="entry name" value="Mannose-6-phosphate receptor binding domain"/>
    <property type="match status" value="1"/>
</dbReference>
<feature type="compositionally biased region" description="Low complexity" evidence="2">
    <location>
        <begin position="201"/>
        <end position="210"/>
    </location>
</feature>
<dbReference type="OrthoDB" id="28322at2759"/>
<evidence type="ECO:0000256" key="1">
    <source>
        <dbReference type="SAM" id="Coils"/>
    </source>
</evidence>
<dbReference type="GO" id="GO:0017177">
    <property type="term" value="C:glucosidase II complex"/>
    <property type="evidence" value="ECO:0007669"/>
    <property type="project" value="TreeGrafter"/>
</dbReference>
<evidence type="ECO:0000259" key="3">
    <source>
        <dbReference type="Pfam" id="PF13015"/>
    </source>
</evidence>
<dbReference type="Pfam" id="PF13015">
    <property type="entry name" value="PRKCSH_1"/>
    <property type="match status" value="1"/>
</dbReference>
<dbReference type="AlphaFoldDB" id="W9Z0R0"/>
<dbReference type="GO" id="GO:0016301">
    <property type="term" value="F:kinase activity"/>
    <property type="evidence" value="ECO:0007669"/>
    <property type="project" value="UniProtKB-KW"/>
</dbReference>